<dbReference type="Pfam" id="PF17389">
    <property type="entry name" value="Bac_rhamnosid6H"/>
    <property type="match status" value="1"/>
</dbReference>
<protein>
    <submittedName>
        <fullName evidence="3">Alpha-L-rhamnosidase</fullName>
    </submittedName>
</protein>
<dbReference type="EMBL" id="CP000804">
    <property type="protein sequence ID" value="ABU57036.1"/>
    <property type="molecule type" value="Genomic_DNA"/>
</dbReference>
<organism evidence="3 4">
    <name type="scientific">Roseiflexus castenholzii (strain DSM 13941 / HLO8)</name>
    <dbReference type="NCBI Taxonomy" id="383372"/>
    <lineage>
        <taxon>Bacteria</taxon>
        <taxon>Bacillati</taxon>
        <taxon>Chloroflexota</taxon>
        <taxon>Chloroflexia</taxon>
        <taxon>Chloroflexales</taxon>
        <taxon>Roseiflexineae</taxon>
        <taxon>Roseiflexaceae</taxon>
        <taxon>Roseiflexus</taxon>
    </lineage>
</organism>
<dbReference type="KEGG" id="rca:Rcas_0921"/>
<dbReference type="STRING" id="383372.Rcas_0921"/>
<dbReference type="CAZy" id="GH78">
    <property type="family name" value="Glycoside Hydrolase Family 78"/>
</dbReference>
<dbReference type="RefSeq" id="WP_012119466.1">
    <property type="nucleotide sequence ID" value="NC_009767.1"/>
</dbReference>
<feature type="domain" description="Alpha-L-rhamnosidase C-terminal" evidence="2">
    <location>
        <begin position="698"/>
        <end position="755"/>
    </location>
</feature>
<evidence type="ECO:0000259" key="2">
    <source>
        <dbReference type="Pfam" id="PF17390"/>
    </source>
</evidence>
<dbReference type="Gene3D" id="2.60.420.10">
    <property type="entry name" value="Maltose phosphorylase, domain 3"/>
    <property type="match status" value="1"/>
</dbReference>
<feature type="domain" description="Alpha-L-rhamnosidase six-hairpin glycosidase" evidence="1">
    <location>
        <begin position="371"/>
        <end position="693"/>
    </location>
</feature>
<evidence type="ECO:0000313" key="3">
    <source>
        <dbReference type="EMBL" id="ABU57036.1"/>
    </source>
</evidence>
<keyword evidence="4" id="KW-1185">Reference proteome</keyword>
<proteinExistence type="predicted"/>
<name>A7NHT9_ROSCS</name>
<evidence type="ECO:0000259" key="1">
    <source>
        <dbReference type="Pfam" id="PF17389"/>
    </source>
</evidence>
<sequence>MSTQQSPVWIRLPQCAETPVVAAYRLHVHIEQDSVARVRVSADERYELWLDGHRIGRGPERGVPDMWFYDMYDLSLRAGRHVLTARVWRLKELAPLAQMSVAPGFVLWADAPFRHLLSTGIAQWEVKLLTGYSFFLPGATSYSPWFSGANQVIDGASFDWEALNGDGDGWEPAAHRMEGRALLFGIQPEHALTPGPLPAQCSIPRTAGIVRWVSAGAWENPEIVAVLPDNRMDEERDHWQALAAGQAPFILPPHERRQVIFDLTDYVCAYPQIVVSGGSGSVLTIGWAEALFWDLKGQRKERRDQIEDRYFVSLMRDVFRSDGGAERVFTTLWWRAGRYLHLLVETADEPLTIESFTLTETRYPLEMESRLTLDDERLSRALPLMVRALQMCSHETYLDCPYYEQMMYVGDARLEALTTYAISRDDRLARKALMLFDHSRQASGMVLARFPCCDRQIIPPFALWWVAMIHDYAMWRGDQAFIAGLLPGMRAVLDGFLRLIDSDGLLPSPSGWNFVDWVPAWRHGVPPDGDRGVSGVLNWHLAYTLRLAAELEQWAGEAELAQRYERHRTRLAARLIACFWNDARGLFADDLEHTSFSEHTQALAVLSGALDPQQQQRIAERLRNDRHLTRTTIFFTHYLFEAYYILGMADAFFERLDVWLSLPDEGFKTTPEQPEPTRSDCHGWGAHPLYHCFATILGIRPASFGFDHVVIAPMPGHLSAVSGALAHPRGMIDVTITQINGRMTIDINLPEGLTGTFRYGHVVQELTAGAHRWCA</sequence>
<dbReference type="OrthoDB" id="9761045at2"/>
<dbReference type="eggNOG" id="COG3408">
    <property type="taxonomic scope" value="Bacteria"/>
</dbReference>
<dbReference type="GO" id="GO:0005975">
    <property type="term" value="P:carbohydrate metabolic process"/>
    <property type="evidence" value="ECO:0007669"/>
    <property type="project" value="InterPro"/>
</dbReference>
<dbReference type="PANTHER" id="PTHR34987:SF2">
    <property type="entry name" value="B, PUTATIVE (AFU_ORTHOLOGUE AFUA_7G05040)-RELATED"/>
    <property type="match status" value="1"/>
</dbReference>
<dbReference type="Gene3D" id="2.60.120.260">
    <property type="entry name" value="Galactose-binding domain-like"/>
    <property type="match status" value="2"/>
</dbReference>
<dbReference type="AlphaFoldDB" id="A7NHT9"/>
<evidence type="ECO:0000313" key="4">
    <source>
        <dbReference type="Proteomes" id="UP000000263"/>
    </source>
</evidence>
<dbReference type="InterPro" id="IPR035396">
    <property type="entry name" value="Bac_rhamnosid6H"/>
</dbReference>
<reference evidence="3 4" key="1">
    <citation type="submission" date="2007-08" db="EMBL/GenBank/DDBJ databases">
        <title>Complete sequence of Roseiflexus castenholzii DSM 13941.</title>
        <authorList>
            <consortium name="US DOE Joint Genome Institute"/>
            <person name="Copeland A."/>
            <person name="Lucas S."/>
            <person name="Lapidus A."/>
            <person name="Barry K."/>
            <person name="Glavina del Rio T."/>
            <person name="Dalin E."/>
            <person name="Tice H."/>
            <person name="Pitluck S."/>
            <person name="Thompson L.S."/>
            <person name="Brettin T."/>
            <person name="Bruce D."/>
            <person name="Detter J.C."/>
            <person name="Han C."/>
            <person name="Tapia R."/>
            <person name="Schmutz J."/>
            <person name="Larimer F."/>
            <person name="Land M."/>
            <person name="Hauser L."/>
            <person name="Kyrpides N."/>
            <person name="Mikhailova N."/>
            <person name="Bryant D.A."/>
            <person name="Hanada S."/>
            <person name="Tsukatani Y."/>
            <person name="Richardson P."/>
        </authorList>
    </citation>
    <scope>NUCLEOTIDE SEQUENCE [LARGE SCALE GENOMIC DNA]</scope>
    <source>
        <strain evidence="4">DSM 13941 / HLO8</strain>
    </source>
</reference>
<dbReference type="InterPro" id="IPR035398">
    <property type="entry name" value="Bac_rhamnosid_C"/>
</dbReference>
<dbReference type="InterPro" id="IPR012341">
    <property type="entry name" value="6hp_glycosidase-like_sf"/>
</dbReference>
<accession>A7NHT9</accession>
<dbReference type="PANTHER" id="PTHR34987">
    <property type="entry name" value="C, PUTATIVE (AFU_ORTHOLOGUE AFUA_3G02880)-RELATED"/>
    <property type="match status" value="1"/>
</dbReference>
<dbReference type="Pfam" id="PF17390">
    <property type="entry name" value="Bac_rhamnosid_C"/>
    <property type="match status" value="1"/>
</dbReference>
<dbReference type="Proteomes" id="UP000000263">
    <property type="component" value="Chromosome"/>
</dbReference>
<dbReference type="SUPFAM" id="SSF48208">
    <property type="entry name" value="Six-hairpin glycosidases"/>
    <property type="match status" value="1"/>
</dbReference>
<dbReference type="HOGENOM" id="CLU_009782_0_0_0"/>
<gene>
    <name evidence="3" type="ordered locus">Rcas_0921</name>
</gene>
<dbReference type="Gene3D" id="1.50.10.10">
    <property type="match status" value="1"/>
</dbReference>
<dbReference type="InterPro" id="IPR008928">
    <property type="entry name" value="6-hairpin_glycosidase_sf"/>
</dbReference>